<dbReference type="PANTHER" id="PTHR43370">
    <property type="entry name" value="SUGAR ABC TRANSPORTER INTEGRAL MEMBRANE PROTEIN-RELATED"/>
    <property type="match status" value="1"/>
</dbReference>
<sequence length="290" mass="31022">MDASWGIDFLLATIRAATPLIYCALGVLIAERVGVSYLGVEGMMLTGALTAILGTIFGGSIWAGVLITLIVGIIMGIIIAAITVYLPTDQVVVGIAFNLAALGVTSYVFRLAGNRAQEMIPMMKPLIFRFSPFEVMAFILAVFMWWFLFKTAPGLKMRSVGENAHAADAAGIDVIKVRFITLIIASVLSALGGAALTVGWVRVFTDNITLGRGFIALAAVYFGKWNPILSSIAAVIFGAGEALAFRSQALGSFLNSYYYFMLPYVLTLLVVGLTGQTKGPADVGKLYIRR</sequence>
<evidence type="ECO:0000313" key="7">
    <source>
        <dbReference type="EMBL" id="MCQ1529391.1"/>
    </source>
</evidence>
<feature type="transmembrane region" description="Helical" evidence="6">
    <location>
        <begin position="7"/>
        <end position="29"/>
    </location>
</feature>
<evidence type="ECO:0000256" key="5">
    <source>
        <dbReference type="ARBA" id="ARBA00023136"/>
    </source>
</evidence>
<dbReference type="Proteomes" id="UP001651880">
    <property type="component" value="Unassembled WGS sequence"/>
</dbReference>
<feature type="transmembrane region" description="Helical" evidence="6">
    <location>
        <begin position="130"/>
        <end position="149"/>
    </location>
</feature>
<keyword evidence="3 6" id="KW-0812">Transmembrane</keyword>
<accession>A0ABT1NE27</accession>
<keyword evidence="5 6" id="KW-0472">Membrane</keyword>
<keyword evidence="8" id="KW-1185">Reference proteome</keyword>
<feature type="transmembrane region" description="Helical" evidence="6">
    <location>
        <begin position="61"/>
        <end position="85"/>
    </location>
</feature>
<reference evidence="7 8" key="1">
    <citation type="submission" date="2021-10" db="EMBL/GenBank/DDBJ databases">
        <title>Lutispora strain m25 sp. nov., a thermophilic, non-spore-forming bacterium isolated from a lab-scale methanogenic bioreactor digesting anaerobic sludge.</title>
        <authorList>
            <person name="El Houari A."/>
            <person name="Mcdonald J."/>
        </authorList>
    </citation>
    <scope>NUCLEOTIDE SEQUENCE [LARGE SCALE GENOMIC DNA]</scope>
    <source>
        <strain evidence="8">m25</strain>
    </source>
</reference>
<feature type="transmembrane region" description="Helical" evidence="6">
    <location>
        <begin position="213"/>
        <end position="237"/>
    </location>
</feature>
<keyword evidence="2" id="KW-1003">Cell membrane</keyword>
<dbReference type="PANTHER" id="PTHR43370:SF1">
    <property type="entry name" value="GUANOSINE ABC TRANSPORTER PERMEASE PROTEIN NUPQ"/>
    <property type="match status" value="1"/>
</dbReference>
<organism evidence="7 8">
    <name type="scientific">Lutispora saccharofermentans</name>
    <dbReference type="NCBI Taxonomy" id="3024236"/>
    <lineage>
        <taxon>Bacteria</taxon>
        <taxon>Bacillati</taxon>
        <taxon>Bacillota</taxon>
        <taxon>Clostridia</taxon>
        <taxon>Lutisporales</taxon>
        <taxon>Lutisporaceae</taxon>
        <taxon>Lutispora</taxon>
    </lineage>
</organism>
<evidence type="ECO:0000313" key="8">
    <source>
        <dbReference type="Proteomes" id="UP001651880"/>
    </source>
</evidence>
<evidence type="ECO:0000256" key="2">
    <source>
        <dbReference type="ARBA" id="ARBA00022475"/>
    </source>
</evidence>
<evidence type="ECO:0000256" key="3">
    <source>
        <dbReference type="ARBA" id="ARBA00022692"/>
    </source>
</evidence>
<proteinExistence type="predicted"/>
<evidence type="ECO:0000256" key="4">
    <source>
        <dbReference type="ARBA" id="ARBA00022989"/>
    </source>
</evidence>
<name>A0ABT1NE27_9FIRM</name>
<protein>
    <submittedName>
        <fullName evidence="7">ABC transporter permease</fullName>
    </submittedName>
</protein>
<gene>
    <name evidence="7" type="ORF">LJD61_07470</name>
</gene>
<feature type="transmembrane region" description="Helical" evidence="6">
    <location>
        <begin position="257"/>
        <end position="275"/>
    </location>
</feature>
<dbReference type="InterPro" id="IPR001851">
    <property type="entry name" value="ABC_transp_permease"/>
</dbReference>
<evidence type="ECO:0000256" key="6">
    <source>
        <dbReference type="SAM" id="Phobius"/>
    </source>
</evidence>
<dbReference type="Pfam" id="PF02653">
    <property type="entry name" value="BPD_transp_2"/>
    <property type="match status" value="1"/>
</dbReference>
<dbReference type="EMBL" id="JAJEKE010000005">
    <property type="protein sequence ID" value="MCQ1529391.1"/>
    <property type="molecule type" value="Genomic_DNA"/>
</dbReference>
<keyword evidence="4 6" id="KW-1133">Transmembrane helix</keyword>
<comment type="caution">
    <text evidence="7">The sequence shown here is derived from an EMBL/GenBank/DDBJ whole genome shotgun (WGS) entry which is preliminary data.</text>
</comment>
<dbReference type="RefSeq" id="WP_255226911.1">
    <property type="nucleotide sequence ID" value="NZ_JAJEKE010000005.1"/>
</dbReference>
<comment type="subcellular location">
    <subcellularLocation>
        <location evidence="1">Cell membrane</location>
        <topology evidence="1">Multi-pass membrane protein</topology>
    </subcellularLocation>
</comment>
<feature type="transmembrane region" description="Helical" evidence="6">
    <location>
        <begin position="179"/>
        <end position="201"/>
    </location>
</feature>
<evidence type="ECO:0000256" key="1">
    <source>
        <dbReference type="ARBA" id="ARBA00004651"/>
    </source>
</evidence>
<dbReference type="CDD" id="cd06580">
    <property type="entry name" value="TM_PBP1_transp_TpRbsC_like"/>
    <property type="match status" value="1"/>
</dbReference>
<feature type="transmembrane region" description="Helical" evidence="6">
    <location>
        <begin position="91"/>
        <end position="109"/>
    </location>
</feature>